<feature type="region of interest" description="Disordered" evidence="1">
    <location>
        <begin position="97"/>
        <end position="116"/>
    </location>
</feature>
<protein>
    <submittedName>
        <fullName evidence="2">Uncharacterized protein</fullName>
    </submittedName>
</protein>
<proteinExistence type="predicted"/>
<keyword evidence="3" id="KW-1185">Reference proteome</keyword>
<organism evidence="2 3">
    <name type="scientific">Acacia crassicarpa</name>
    <name type="common">northern wattle</name>
    <dbReference type="NCBI Taxonomy" id="499986"/>
    <lineage>
        <taxon>Eukaryota</taxon>
        <taxon>Viridiplantae</taxon>
        <taxon>Streptophyta</taxon>
        <taxon>Embryophyta</taxon>
        <taxon>Tracheophyta</taxon>
        <taxon>Spermatophyta</taxon>
        <taxon>Magnoliopsida</taxon>
        <taxon>eudicotyledons</taxon>
        <taxon>Gunneridae</taxon>
        <taxon>Pentapetalae</taxon>
        <taxon>rosids</taxon>
        <taxon>fabids</taxon>
        <taxon>Fabales</taxon>
        <taxon>Fabaceae</taxon>
        <taxon>Caesalpinioideae</taxon>
        <taxon>mimosoid clade</taxon>
        <taxon>Acacieae</taxon>
        <taxon>Acacia</taxon>
    </lineage>
</organism>
<evidence type="ECO:0000313" key="2">
    <source>
        <dbReference type="EMBL" id="KAK4255484.1"/>
    </source>
</evidence>
<dbReference type="EMBL" id="JAWXYG010000013">
    <property type="protein sequence ID" value="KAK4255484.1"/>
    <property type="molecule type" value="Genomic_DNA"/>
</dbReference>
<accession>A0AAE1JLU8</accession>
<gene>
    <name evidence="2" type="ORF">QN277_008482</name>
</gene>
<name>A0AAE1JLU8_9FABA</name>
<dbReference type="Proteomes" id="UP001293593">
    <property type="component" value="Unassembled WGS sequence"/>
</dbReference>
<reference evidence="2" key="1">
    <citation type="submission" date="2023-10" db="EMBL/GenBank/DDBJ databases">
        <title>Chromosome-level genome of the transformable northern wattle, Acacia crassicarpa.</title>
        <authorList>
            <person name="Massaro I."/>
            <person name="Sinha N.R."/>
            <person name="Poethig S."/>
            <person name="Leichty A.R."/>
        </authorList>
    </citation>
    <scope>NUCLEOTIDE SEQUENCE</scope>
    <source>
        <strain evidence="2">Acra3RX</strain>
        <tissue evidence="2">Leaf</tissue>
    </source>
</reference>
<evidence type="ECO:0000256" key="1">
    <source>
        <dbReference type="SAM" id="MobiDB-lite"/>
    </source>
</evidence>
<comment type="caution">
    <text evidence="2">The sequence shown here is derived from an EMBL/GenBank/DDBJ whole genome shotgun (WGS) entry which is preliminary data.</text>
</comment>
<dbReference type="AlphaFoldDB" id="A0AAE1JLU8"/>
<sequence>MTTLVRDGTLTFSRRYRYEPLGLKSNSYRRRRAKQRQIFLTTYRLSSFAQDFPDSKPPSSSSPKLKKVAVKVKKMVNSVLIFVRTGSFKSCNSKSAISAASPASPSSSSNSKTCWA</sequence>
<evidence type="ECO:0000313" key="3">
    <source>
        <dbReference type="Proteomes" id="UP001293593"/>
    </source>
</evidence>